<dbReference type="Pfam" id="PF13428">
    <property type="entry name" value="TPR_14"/>
    <property type="match status" value="1"/>
</dbReference>
<dbReference type="Proteomes" id="UP000232323">
    <property type="component" value="Unassembled WGS sequence"/>
</dbReference>
<dbReference type="PROSITE" id="PS50005">
    <property type="entry name" value="TPR"/>
    <property type="match status" value="2"/>
</dbReference>
<dbReference type="PANTHER" id="PTHR44917:SF1">
    <property type="entry name" value="PROTEIN HIGH CHLOROPHYLL FLUORESCENT 107"/>
    <property type="match status" value="1"/>
</dbReference>
<dbReference type="OrthoDB" id="541719at2759"/>
<dbReference type="SMART" id="SM00386">
    <property type="entry name" value="HAT"/>
    <property type="match status" value="7"/>
</dbReference>
<dbReference type="GO" id="GO:0003727">
    <property type="term" value="F:single-stranded RNA binding"/>
    <property type="evidence" value="ECO:0007669"/>
    <property type="project" value="TreeGrafter"/>
</dbReference>
<feature type="repeat" description="TPR" evidence="1">
    <location>
        <begin position="176"/>
        <end position="209"/>
    </location>
</feature>
<evidence type="ECO:0000313" key="3">
    <source>
        <dbReference type="EMBL" id="GAX86202.1"/>
    </source>
</evidence>
<feature type="region of interest" description="Disordered" evidence="2">
    <location>
        <begin position="649"/>
        <end position="682"/>
    </location>
</feature>
<dbReference type="GO" id="GO:0006417">
    <property type="term" value="P:regulation of translation"/>
    <property type="evidence" value="ECO:0007669"/>
    <property type="project" value="TreeGrafter"/>
</dbReference>
<organism evidence="3 4">
    <name type="scientific">Chlamydomonas eustigma</name>
    <dbReference type="NCBI Taxonomy" id="1157962"/>
    <lineage>
        <taxon>Eukaryota</taxon>
        <taxon>Viridiplantae</taxon>
        <taxon>Chlorophyta</taxon>
        <taxon>core chlorophytes</taxon>
        <taxon>Chlorophyceae</taxon>
        <taxon>CS clade</taxon>
        <taxon>Chlamydomonadales</taxon>
        <taxon>Chlamydomonadaceae</taxon>
        <taxon>Chlamydomonas</taxon>
    </lineage>
</organism>
<feature type="region of interest" description="Disordered" evidence="2">
    <location>
        <begin position="16"/>
        <end position="37"/>
    </location>
</feature>
<dbReference type="SMART" id="SM00028">
    <property type="entry name" value="TPR"/>
    <property type="match status" value="8"/>
</dbReference>
<dbReference type="InterPro" id="IPR019734">
    <property type="entry name" value="TPR_rpt"/>
</dbReference>
<keyword evidence="4" id="KW-1185">Reference proteome</keyword>
<evidence type="ECO:0000256" key="2">
    <source>
        <dbReference type="SAM" id="MobiDB-lite"/>
    </source>
</evidence>
<dbReference type="SUPFAM" id="SSF48452">
    <property type="entry name" value="TPR-like"/>
    <property type="match status" value="2"/>
</dbReference>
<dbReference type="GO" id="GO:0003729">
    <property type="term" value="F:mRNA binding"/>
    <property type="evidence" value="ECO:0007669"/>
    <property type="project" value="InterPro"/>
</dbReference>
<dbReference type="Gene3D" id="1.25.40.10">
    <property type="entry name" value="Tetratricopeptide repeat domain"/>
    <property type="match status" value="2"/>
</dbReference>
<dbReference type="Pfam" id="PF13432">
    <property type="entry name" value="TPR_16"/>
    <property type="match status" value="1"/>
</dbReference>
<accession>A0A250XTF9</accession>
<dbReference type="InterPro" id="IPR044624">
    <property type="entry name" value="Mbb1-like"/>
</dbReference>
<gene>
    <name evidence="3" type="ORF">CEUSTIGMA_g13616.t1</name>
</gene>
<protein>
    <submittedName>
        <fullName evidence="3">Uncharacterized protein</fullName>
    </submittedName>
</protein>
<dbReference type="PANTHER" id="PTHR44917">
    <property type="entry name" value="PROTEIN HIGH CHLOROPHYLL FLUORESCENT 107"/>
    <property type="match status" value="1"/>
</dbReference>
<name>A0A250XTF9_9CHLO</name>
<sequence length="682" mass="78011">MSSSYSIWYGLSIRGPQSGPSTSGCSRNRTYEAPSNSRRQSSFVHRCITTARSFSYLKSQLLLVQQASRGNESLRTESWALSASLYSKERDIVLPVSPALGKVSISYEEEDGHHPYAGVPASQSKTLKINMDLMLWRSRQDRIKAKLTLNKEERKHLLKQSEDALRRCLSLDPSDARSYVVLGKTLLMQRRYEEARRLYQQGTEATGNNSPFIWSAWGWLEFKTGNVSAARKLYDAAVLIDETHACAWHKWGVLERSEGNYLRARDLWMQGISRCRKKPRNQNAYLYNALAVMAAQVGKVEEARAWFEEGTRTLEGAASVALWQAWAVLEAKQGDPTAVRYLFKRALGVNPSSRYVHLAWAMWERRQNNTELCLQLLKRGQSLNPTDAAIYQAWALVEKDRGRYEEATRLFEAGLKADPNHLPLWQAWGCMERQRGNLDRARELFQEGVWADPRSKDTVFIFHAWGILERDLKNIPFARELFKAAIKVDPKNDVVWSTWVTMELELGFAERADELRIRQAEQQWEFEVPANFTTRPADSPLSILVESLTQFFSVRESSKIKKTVAVAPRSVATAAPPFPSTKLSLRQLLPEDFNDSLSVEDILPTLLPTPKDMQPEFLAKKEALEKLLDAQRKQLDREMETEMQLRLLTAVDEEEEEHESRKVAGSSLGVHEEVTLQRRPMR</sequence>
<dbReference type="InterPro" id="IPR003107">
    <property type="entry name" value="HAT"/>
</dbReference>
<dbReference type="InterPro" id="IPR011990">
    <property type="entry name" value="TPR-like_helical_dom_sf"/>
</dbReference>
<reference evidence="3 4" key="1">
    <citation type="submission" date="2017-08" db="EMBL/GenBank/DDBJ databases">
        <title>Acidophilic green algal genome provides insights into adaptation to an acidic environment.</title>
        <authorList>
            <person name="Hirooka S."/>
            <person name="Hirose Y."/>
            <person name="Kanesaki Y."/>
            <person name="Higuchi S."/>
            <person name="Fujiwara T."/>
            <person name="Onuma R."/>
            <person name="Era A."/>
            <person name="Ohbayashi R."/>
            <person name="Uzuka A."/>
            <person name="Nozaki H."/>
            <person name="Yoshikawa H."/>
            <person name="Miyagishima S.Y."/>
        </authorList>
    </citation>
    <scope>NUCLEOTIDE SEQUENCE [LARGE SCALE GENOMIC DNA]</scope>
    <source>
        <strain evidence="3 4">NIES-2499</strain>
    </source>
</reference>
<evidence type="ECO:0000256" key="1">
    <source>
        <dbReference type="PROSITE-ProRule" id="PRU00339"/>
    </source>
</evidence>
<feature type="repeat" description="TPR" evidence="1">
    <location>
        <begin position="388"/>
        <end position="421"/>
    </location>
</feature>
<keyword evidence="1" id="KW-0802">TPR repeat</keyword>
<comment type="caution">
    <text evidence="3">The sequence shown here is derived from an EMBL/GenBank/DDBJ whole genome shotgun (WGS) entry which is preliminary data.</text>
</comment>
<dbReference type="GO" id="GO:0006397">
    <property type="term" value="P:mRNA processing"/>
    <property type="evidence" value="ECO:0007669"/>
    <property type="project" value="InterPro"/>
</dbReference>
<dbReference type="EMBL" id="BEGY01000242">
    <property type="protein sequence ID" value="GAX86202.1"/>
    <property type="molecule type" value="Genomic_DNA"/>
</dbReference>
<feature type="compositionally biased region" description="Polar residues" evidence="2">
    <location>
        <begin position="18"/>
        <end position="37"/>
    </location>
</feature>
<proteinExistence type="predicted"/>
<evidence type="ECO:0000313" key="4">
    <source>
        <dbReference type="Proteomes" id="UP000232323"/>
    </source>
</evidence>
<dbReference type="STRING" id="1157962.A0A250XTF9"/>
<dbReference type="AlphaFoldDB" id="A0A250XTF9"/>